<sequence>MTEDKIDAGSDDRRHDPRFVVNLPAHVTIRGERVLCKLIDISLHGALVETAGPVHVGDKVSLDLPNIGPTIATVLRITPTHMAMVFPGAVVISSLIPKK</sequence>
<gene>
    <name evidence="2" type="ORF">Q8A70_06725</name>
</gene>
<dbReference type="Gene3D" id="2.40.10.220">
    <property type="entry name" value="predicted glycosyltransferase like domains"/>
    <property type="match status" value="1"/>
</dbReference>
<proteinExistence type="predicted"/>
<accession>A0ABU0YI13</accession>
<dbReference type="SUPFAM" id="SSF141371">
    <property type="entry name" value="PilZ domain-like"/>
    <property type="match status" value="1"/>
</dbReference>
<comment type="caution">
    <text evidence="2">The sequence shown here is derived from an EMBL/GenBank/DDBJ whole genome shotgun (WGS) entry which is preliminary data.</text>
</comment>
<evidence type="ECO:0000259" key="1">
    <source>
        <dbReference type="Pfam" id="PF07238"/>
    </source>
</evidence>
<keyword evidence="3" id="KW-1185">Reference proteome</keyword>
<dbReference type="RefSeq" id="WP_379954753.1">
    <property type="nucleotide sequence ID" value="NZ_JAUYVI010000002.1"/>
</dbReference>
<feature type="domain" description="PilZ" evidence="1">
    <location>
        <begin position="12"/>
        <end position="80"/>
    </location>
</feature>
<evidence type="ECO:0000313" key="2">
    <source>
        <dbReference type="EMBL" id="MDQ7247352.1"/>
    </source>
</evidence>
<organism evidence="2 3">
    <name type="scientific">Dongia sedimenti</name>
    <dbReference type="NCBI Taxonomy" id="3064282"/>
    <lineage>
        <taxon>Bacteria</taxon>
        <taxon>Pseudomonadati</taxon>
        <taxon>Pseudomonadota</taxon>
        <taxon>Alphaproteobacteria</taxon>
        <taxon>Rhodospirillales</taxon>
        <taxon>Dongiaceae</taxon>
        <taxon>Dongia</taxon>
    </lineage>
</organism>
<dbReference type="InterPro" id="IPR009875">
    <property type="entry name" value="PilZ_domain"/>
</dbReference>
<dbReference type="Proteomes" id="UP001230156">
    <property type="component" value="Unassembled WGS sequence"/>
</dbReference>
<protein>
    <submittedName>
        <fullName evidence="2">PilZ domain-containing protein</fullName>
    </submittedName>
</protein>
<dbReference type="EMBL" id="JAUYVI010000002">
    <property type="protein sequence ID" value="MDQ7247352.1"/>
    <property type="molecule type" value="Genomic_DNA"/>
</dbReference>
<dbReference type="Pfam" id="PF07238">
    <property type="entry name" value="PilZ"/>
    <property type="match status" value="1"/>
</dbReference>
<reference evidence="3" key="1">
    <citation type="submission" date="2023-08" db="EMBL/GenBank/DDBJ databases">
        <title>Rhodospirillaceae gen. nov., a novel taxon isolated from the Yangtze River Yuezi River estuary sludge.</title>
        <authorList>
            <person name="Ruan L."/>
        </authorList>
    </citation>
    <scope>NUCLEOTIDE SEQUENCE [LARGE SCALE GENOMIC DNA]</scope>
    <source>
        <strain evidence="3">R-7</strain>
    </source>
</reference>
<name>A0ABU0YI13_9PROT</name>
<evidence type="ECO:0000313" key="3">
    <source>
        <dbReference type="Proteomes" id="UP001230156"/>
    </source>
</evidence>